<evidence type="ECO:0000256" key="11">
    <source>
        <dbReference type="SAM" id="MobiDB-lite"/>
    </source>
</evidence>
<dbReference type="SUPFAM" id="SSF52777">
    <property type="entry name" value="CoA-dependent acyltransferases"/>
    <property type="match status" value="1"/>
</dbReference>
<name>A0A4D7B6J9_9HYPH</name>
<evidence type="ECO:0000259" key="12">
    <source>
        <dbReference type="Pfam" id="PF03007"/>
    </source>
</evidence>
<dbReference type="Proteomes" id="UP000298781">
    <property type="component" value="Chromosome"/>
</dbReference>
<dbReference type="PANTHER" id="PTHR31650">
    <property type="entry name" value="O-ACYLTRANSFERASE (WSD1-LIKE) FAMILY PROTEIN"/>
    <property type="match status" value="1"/>
</dbReference>
<dbReference type="GO" id="GO:0001666">
    <property type="term" value="P:response to hypoxia"/>
    <property type="evidence" value="ECO:0007669"/>
    <property type="project" value="TreeGrafter"/>
</dbReference>
<dbReference type="GO" id="GO:0030527">
    <property type="term" value="F:structural constituent of chromatin"/>
    <property type="evidence" value="ECO:0007669"/>
    <property type="project" value="InterPro"/>
</dbReference>
<dbReference type="KEGG" id="pstg:E8M01_05800"/>
<dbReference type="GO" id="GO:0006334">
    <property type="term" value="P:nucleosome assembly"/>
    <property type="evidence" value="ECO:0007669"/>
    <property type="project" value="InterPro"/>
</dbReference>
<keyword evidence="5" id="KW-0444">Lipid biosynthesis</keyword>
<dbReference type="GO" id="GO:0006071">
    <property type="term" value="P:glycerol metabolic process"/>
    <property type="evidence" value="ECO:0007669"/>
    <property type="project" value="UniProtKB-KW"/>
</dbReference>
<accession>A0A4D7B6J9</accession>
<dbReference type="PANTHER" id="PTHR31650:SF1">
    <property type="entry name" value="WAX ESTER SYNTHASE_DIACYLGLYCEROL ACYLTRANSFERASE 4-RELATED"/>
    <property type="match status" value="1"/>
</dbReference>
<keyword evidence="8" id="KW-0443">Lipid metabolism</keyword>
<evidence type="ECO:0000256" key="10">
    <source>
        <dbReference type="ARBA" id="ARBA00048109"/>
    </source>
</evidence>
<dbReference type="InterPro" id="IPR004255">
    <property type="entry name" value="O-acyltransferase_WSD1_N"/>
</dbReference>
<evidence type="ECO:0000256" key="4">
    <source>
        <dbReference type="ARBA" id="ARBA00013244"/>
    </source>
</evidence>
<feature type="domain" description="O-acyltransferase WSD1-like N-terminal" evidence="12">
    <location>
        <begin position="4"/>
        <end position="279"/>
    </location>
</feature>
<evidence type="ECO:0000313" key="14">
    <source>
        <dbReference type="EMBL" id="QCI63802.1"/>
    </source>
</evidence>
<proteinExistence type="inferred from homology"/>
<feature type="compositionally biased region" description="Low complexity" evidence="11">
    <location>
        <begin position="517"/>
        <end position="527"/>
    </location>
</feature>
<dbReference type="Pfam" id="PF06974">
    <property type="entry name" value="WS_DGAT_C"/>
    <property type="match status" value="1"/>
</dbReference>
<evidence type="ECO:0000259" key="13">
    <source>
        <dbReference type="Pfam" id="PF06974"/>
    </source>
</evidence>
<dbReference type="GO" id="GO:0005886">
    <property type="term" value="C:plasma membrane"/>
    <property type="evidence" value="ECO:0007669"/>
    <property type="project" value="TreeGrafter"/>
</dbReference>
<keyword evidence="6 14" id="KW-0808">Transferase</keyword>
<dbReference type="NCBIfam" id="TIGR02946">
    <property type="entry name" value="acyl_WS_DGAT"/>
    <property type="match status" value="1"/>
</dbReference>
<keyword evidence="9 14" id="KW-0012">Acyltransferase</keyword>
<dbReference type="GO" id="GO:0019432">
    <property type="term" value="P:triglyceride biosynthetic process"/>
    <property type="evidence" value="ECO:0007669"/>
    <property type="project" value="UniProtKB-UniPathway"/>
</dbReference>
<evidence type="ECO:0000256" key="6">
    <source>
        <dbReference type="ARBA" id="ARBA00022679"/>
    </source>
</evidence>
<comment type="pathway">
    <text evidence="2">Lipid metabolism.</text>
</comment>
<dbReference type="Gene3D" id="3.30.559.10">
    <property type="entry name" value="Chloramphenicol acetyltransferase-like domain"/>
    <property type="match status" value="1"/>
</dbReference>
<keyword evidence="15" id="KW-1185">Reference proteome</keyword>
<feature type="region of interest" description="Disordered" evidence="11">
    <location>
        <begin position="498"/>
        <end position="527"/>
    </location>
</feature>
<evidence type="ECO:0000256" key="1">
    <source>
        <dbReference type="ARBA" id="ARBA00004771"/>
    </source>
</evidence>
<feature type="domain" description="O-acyltransferase WSD1 C-terminal" evidence="13">
    <location>
        <begin position="320"/>
        <end position="470"/>
    </location>
</feature>
<evidence type="ECO:0000256" key="2">
    <source>
        <dbReference type="ARBA" id="ARBA00005189"/>
    </source>
</evidence>
<feature type="region of interest" description="Disordered" evidence="11">
    <location>
        <begin position="160"/>
        <end position="179"/>
    </location>
</feature>
<reference evidence="14 15" key="1">
    <citation type="submission" date="2019-04" db="EMBL/GenBank/DDBJ databases">
        <title>Phreatobacter aquaticus sp. nov.</title>
        <authorList>
            <person name="Choi A."/>
        </authorList>
    </citation>
    <scope>NUCLEOTIDE SEQUENCE [LARGE SCALE GENOMIC DNA]</scope>
    <source>
        <strain evidence="14 15">KCTC 52518</strain>
    </source>
</reference>
<dbReference type="GO" id="GO:0004144">
    <property type="term" value="F:diacylglycerol O-acyltransferase activity"/>
    <property type="evidence" value="ECO:0007669"/>
    <property type="project" value="UniProtKB-EC"/>
</dbReference>
<dbReference type="EMBL" id="CP039690">
    <property type="protein sequence ID" value="QCI63802.1"/>
    <property type="molecule type" value="Genomic_DNA"/>
</dbReference>
<dbReference type="Pfam" id="PF03007">
    <property type="entry name" value="WS_DGAT_cat"/>
    <property type="match status" value="1"/>
</dbReference>
<evidence type="ECO:0000313" key="15">
    <source>
        <dbReference type="Proteomes" id="UP000298781"/>
    </source>
</evidence>
<comment type="catalytic activity">
    <reaction evidence="10">
        <text>an acyl-CoA + a 1,2-diacyl-sn-glycerol = a triacyl-sn-glycerol + CoA</text>
        <dbReference type="Rhea" id="RHEA:10868"/>
        <dbReference type="ChEBI" id="CHEBI:17815"/>
        <dbReference type="ChEBI" id="CHEBI:57287"/>
        <dbReference type="ChEBI" id="CHEBI:58342"/>
        <dbReference type="ChEBI" id="CHEBI:64615"/>
        <dbReference type="EC" id="2.3.1.20"/>
    </reaction>
</comment>
<gene>
    <name evidence="14" type="ORF">E8M01_05800</name>
</gene>
<dbReference type="InterPro" id="IPR005819">
    <property type="entry name" value="H1/H5"/>
</dbReference>
<keyword evidence="7" id="KW-0319">Glycerol metabolism</keyword>
<comment type="pathway">
    <text evidence="1">Glycerolipid metabolism; triacylglycerol biosynthesis.</text>
</comment>
<dbReference type="GO" id="GO:0000786">
    <property type="term" value="C:nucleosome"/>
    <property type="evidence" value="ECO:0007669"/>
    <property type="project" value="InterPro"/>
</dbReference>
<dbReference type="AlphaFoldDB" id="A0A4D7B6J9"/>
<dbReference type="RefSeq" id="WP_136959259.1">
    <property type="nucleotide sequence ID" value="NZ_CP039690.1"/>
</dbReference>
<dbReference type="UniPathway" id="UPA00282"/>
<dbReference type="InterPro" id="IPR023213">
    <property type="entry name" value="CAT-like_dom_sf"/>
</dbReference>
<evidence type="ECO:0000256" key="5">
    <source>
        <dbReference type="ARBA" id="ARBA00022516"/>
    </source>
</evidence>
<evidence type="ECO:0000256" key="8">
    <source>
        <dbReference type="ARBA" id="ARBA00023098"/>
    </source>
</evidence>
<dbReference type="GO" id="GO:0003677">
    <property type="term" value="F:DNA binding"/>
    <property type="evidence" value="ECO:0007669"/>
    <property type="project" value="InterPro"/>
</dbReference>
<protein>
    <recommendedName>
        <fullName evidence="4">diacylglycerol O-acyltransferase</fullName>
        <ecNumber evidence="4">2.3.1.20</ecNumber>
    </recommendedName>
</protein>
<evidence type="ECO:0000256" key="9">
    <source>
        <dbReference type="ARBA" id="ARBA00023315"/>
    </source>
</evidence>
<evidence type="ECO:0000256" key="3">
    <source>
        <dbReference type="ARBA" id="ARBA00009587"/>
    </source>
</evidence>
<dbReference type="GO" id="GO:0051701">
    <property type="term" value="P:biological process involved in interaction with host"/>
    <property type="evidence" value="ECO:0007669"/>
    <property type="project" value="TreeGrafter"/>
</dbReference>
<dbReference type="InterPro" id="IPR045034">
    <property type="entry name" value="O-acyltransferase_WSD1-like"/>
</dbReference>
<evidence type="ECO:0000256" key="7">
    <source>
        <dbReference type="ARBA" id="ARBA00022798"/>
    </source>
</evidence>
<dbReference type="InterPro" id="IPR009721">
    <property type="entry name" value="O-acyltransferase_WSD1_C"/>
</dbReference>
<dbReference type="OrthoDB" id="7440981at2"/>
<sequence length="674" mass="69238">MKQLSGIDATFLYMETPETPMHVAGLTLYEKPPGLTGSFYDHFRTFFATRLHLIPIFSKKLARTVFDLDHPGWVDASNVDLDYHIKHTNLPKPGSFAQLEAMVGDLHSVTLDRSRPLWQFTVIEGFEDGRVALYSKVHHAAVDGGAGMVITKALYDVSATPREVEPPPEPGPKKPKPDTAERALANLGALMTNAVRQHFTVLAAGAQMMTTVAGLLVPTAADKEKPEAGGAPVLPNLLPPKTPFNVTISGQRSYAARSLSLTDAKLIGKATGTKINDVVMAICAGALRQYLIDKKALPATPLLAFVPISLREAGNTDINNQVSGMSCSLATDIADPLERLMSIQKTATTSKSIAGVTKDATPKDFTMLGAPFLLPGMMQLFGKSGLADIIPMGANVVISNTPGPPFPLYCAGAKVLALYPVSIPTHGIALNLTVQSYLDKLDFGLTADRRAVPDIVRLAEHLGDALDELKAAVAKRFGVFAAPAASAEVATEPKEMAMAKTTAKTKKAGNAKDAAKPKAAAKPAAAKPAAAMKSKAAAPAKAPAPAKAKAPAAAKAKAPAAAKAKAPAAAKAKAPAAAKSKAPAAAKAKAPAAAKSKAPAKAPAAAKAKAPAAAKSKAPAAKAPAAKAPAKAKAPAAAKSKAPAAKAKAPAKAKAAVAMKAAAPAKAKAAAPPK</sequence>
<dbReference type="GO" id="GO:0071731">
    <property type="term" value="P:response to nitric oxide"/>
    <property type="evidence" value="ECO:0007669"/>
    <property type="project" value="TreeGrafter"/>
</dbReference>
<dbReference type="InterPro" id="IPR014292">
    <property type="entry name" value="Acyl_transf_WS/DGAT"/>
</dbReference>
<dbReference type="PRINTS" id="PR00624">
    <property type="entry name" value="HISTONEH5"/>
</dbReference>
<feature type="region of interest" description="Disordered" evidence="11">
    <location>
        <begin position="576"/>
        <end position="674"/>
    </location>
</feature>
<comment type="similarity">
    <text evidence="3">Belongs to the long-chain O-acyltransferase family.</text>
</comment>
<organism evidence="14 15">
    <name type="scientific">Phreatobacter stygius</name>
    <dbReference type="NCBI Taxonomy" id="1940610"/>
    <lineage>
        <taxon>Bacteria</taxon>
        <taxon>Pseudomonadati</taxon>
        <taxon>Pseudomonadota</taxon>
        <taxon>Alphaproteobacteria</taxon>
        <taxon>Hyphomicrobiales</taxon>
        <taxon>Phreatobacteraceae</taxon>
        <taxon>Phreatobacter</taxon>
    </lineage>
</organism>
<dbReference type="EC" id="2.3.1.20" evidence="4"/>